<keyword evidence="8 12" id="KW-0131">Cell cycle</keyword>
<keyword evidence="6 12" id="KW-0133">Cell shape</keyword>
<reference evidence="15" key="1">
    <citation type="journal article" date="2019" name="Int. J. Syst. Evol. Microbiol.">
        <title>The Global Catalogue of Microorganisms (GCM) 10K type strain sequencing project: providing services to taxonomists for standard genome sequencing and annotation.</title>
        <authorList>
            <consortium name="The Broad Institute Genomics Platform"/>
            <consortium name="The Broad Institute Genome Sequencing Center for Infectious Disease"/>
            <person name="Wu L."/>
            <person name="Ma J."/>
        </authorList>
    </citation>
    <scope>NUCLEOTIDE SEQUENCE [LARGE SCALE GENOMIC DNA]</scope>
    <source>
        <strain evidence="15">TISTR 2241</strain>
    </source>
</reference>
<dbReference type="Pfam" id="PF00275">
    <property type="entry name" value="EPSP_synthase"/>
    <property type="match status" value="1"/>
</dbReference>
<proteinExistence type="inferred from homology"/>
<comment type="caution">
    <text evidence="12">Lacks conserved residue(s) required for the propagation of feature annotation.</text>
</comment>
<evidence type="ECO:0000256" key="1">
    <source>
        <dbReference type="ARBA" id="ARBA00004496"/>
    </source>
</evidence>
<evidence type="ECO:0000256" key="4">
    <source>
        <dbReference type="ARBA" id="ARBA00022618"/>
    </source>
</evidence>
<evidence type="ECO:0000256" key="9">
    <source>
        <dbReference type="ARBA" id="ARBA00023316"/>
    </source>
</evidence>
<evidence type="ECO:0000256" key="7">
    <source>
        <dbReference type="ARBA" id="ARBA00022984"/>
    </source>
</evidence>
<feature type="binding site" evidence="12">
    <location>
        <position position="306"/>
    </location>
    <ligand>
        <name>UDP-N-acetyl-alpha-D-glucosamine</name>
        <dbReference type="ChEBI" id="CHEBI:57705"/>
    </ligand>
</feature>
<dbReference type="RefSeq" id="WP_141189667.1">
    <property type="nucleotide sequence ID" value="NZ_JBHUMR010000007.1"/>
</dbReference>
<protein>
    <recommendedName>
        <fullName evidence="12">UDP-N-acetylglucosamine 1-carboxyvinyltransferase</fullName>
        <ecNumber evidence="12">2.5.1.7</ecNumber>
    </recommendedName>
    <alternativeName>
        <fullName evidence="12">Enoylpyruvate transferase</fullName>
    </alternativeName>
    <alternativeName>
        <fullName evidence="12">UDP-N-acetylglucosamine enolpyruvyl transferase</fullName>
        <shortName evidence="12">EPT</shortName>
    </alternativeName>
</protein>
<keyword evidence="3 12" id="KW-0963">Cytoplasm</keyword>
<accession>A0ABW5PMV6</accession>
<evidence type="ECO:0000256" key="3">
    <source>
        <dbReference type="ARBA" id="ARBA00022490"/>
    </source>
</evidence>
<feature type="binding site" evidence="12">
    <location>
        <begin position="22"/>
        <end position="23"/>
    </location>
    <ligand>
        <name>phosphoenolpyruvate</name>
        <dbReference type="ChEBI" id="CHEBI:58702"/>
    </ligand>
</feature>
<evidence type="ECO:0000256" key="11">
    <source>
        <dbReference type="ARBA" id="ARBA00047527"/>
    </source>
</evidence>
<dbReference type="HAMAP" id="MF_00111">
    <property type="entry name" value="MurA"/>
    <property type="match status" value="1"/>
</dbReference>
<name>A0ABW5PMV6_9BACI</name>
<dbReference type="InterPro" id="IPR050068">
    <property type="entry name" value="MurA_subfamily"/>
</dbReference>
<feature type="binding site" evidence="12">
    <location>
        <begin position="122"/>
        <end position="126"/>
    </location>
    <ligand>
        <name>UDP-N-acetyl-alpha-D-glucosamine</name>
        <dbReference type="ChEBI" id="CHEBI:57705"/>
    </ligand>
</feature>
<keyword evidence="7 12" id="KW-0573">Peptidoglycan synthesis</keyword>
<evidence type="ECO:0000313" key="14">
    <source>
        <dbReference type="EMBL" id="MFD2616225.1"/>
    </source>
</evidence>
<feature type="active site" description="Proton donor" evidence="12">
    <location>
        <position position="117"/>
    </location>
</feature>
<comment type="caution">
    <text evidence="14">The sequence shown here is derived from an EMBL/GenBank/DDBJ whole genome shotgun (WGS) entry which is preliminary data.</text>
</comment>
<dbReference type="SUPFAM" id="SSF55205">
    <property type="entry name" value="EPT/RTPC-like"/>
    <property type="match status" value="1"/>
</dbReference>
<comment type="subcellular location">
    <subcellularLocation>
        <location evidence="1 12">Cytoplasm</location>
    </subcellularLocation>
</comment>
<comment type="function">
    <text evidence="12">Cell wall formation. Adds enolpyruvyl to UDP-N-acetylglucosamine.</text>
</comment>
<evidence type="ECO:0000313" key="15">
    <source>
        <dbReference type="Proteomes" id="UP001597458"/>
    </source>
</evidence>
<gene>
    <name evidence="12 14" type="primary">murA</name>
    <name evidence="14" type="ORF">ACFSTF_02720</name>
</gene>
<evidence type="ECO:0000256" key="5">
    <source>
        <dbReference type="ARBA" id="ARBA00022679"/>
    </source>
</evidence>
<evidence type="ECO:0000256" key="6">
    <source>
        <dbReference type="ARBA" id="ARBA00022960"/>
    </source>
</evidence>
<dbReference type="PANTHER" id="PTHR43783">
    <property type="entry name" value="UDP-N-ACETYLGLUCOSAMINE 1-CARBOXYVINYLTRANSFERASE"/>
    <property type="match status" value="1"/>
</dbReference>
<keyword evidence="4 12" id="KW-0132">Cell division</keyword>
<evidence type="ECO:0000259" key="13">
    <source>
        <dbReference type="Pfam" id="PF00275"/>
    </source>
</evidence>
<dbReference type="NCBIfam" id="NF006873">
    <property type="entry name" value="PRK09369.1"/>
    <property type="match status" value="1"/>
</dbReference>
<keyword evidence="5 12" id="KW-0808">Transferase</keyword>
<dbReference type="NCBIfam" id="TIGR01072">
    <property type="entry name" value="murA"/>
    <property type="match status" value="1"/>
</dbReference>
<comment type="pathway">
    <text evidence="2 12">Cell wall biogenesis; peptidoglycan biosynthesis.</text>
</comment>
<dbReference type="InterPro" id="IPR036968">
    <property type="entry name" value="Enolpyruvate_Tfrase_sf"/>
</dbReference>
<evidence type="ECO:0000256" key="10">
    <source>
        <dbReference type="ARBA" id="ARBA00038367"/>
    </source>
</evidence>
<comment type="catalytic activity">
    <reaction evidence="11 12">
        <text>phosphoenolpyruvate + UDP-N-acetyl-alpha-D-glucosamine = UDP-N-acetyl-3-O-(1-carboxyvinyl)-alpha-D-glucosamine + phosphate</text>
        <dbReference type="Rhea" id="RHEA:18681"/>
        <dbReference type="ChEBI" id="CHEBI:43474"/>
        <dbReference type="ChEBI" id="CHEBI:57705"/>
        <dbReference type="ChEBI" id="CHEBI:58702"/>
        <dbReference type="ChEBI" id="CHEBI:68483"/>
        <dbReference type="EC" id="2.5.1.7"/>
    </reaction>
</comment>
<dbReference type="GO" id="GO:0008760">
    <property type="term" value="F:UDP-N-acetylglucosamine 1-carboxyvinyltransferase activity"/>
    <property type="evidence" value="ECO:0007669"/>
    <property type="project" value="UniProtKB-EC"/>
</dbReference>
<organism evidence="14 15">
    <name type="scientific">Terrilactibacillus laevilacticus</name>
    <dbReference type="NCBI Taxonomy" id="1380157"/>
    <lineage>
        <taxon>Bacteria</taxon>
        <taxon>Bacillati</taxon>
        <taxon>Bacillota</taxon>
        <taxon>Bacilli</taxon>
        <taxon>Bacillales</taxon>
        <taxon>Bacillaceae</taxon>
        <taxon>Terrilactibacillus</taxon>
    </lineage>
</organism>
<evidence type="ECO:0000256" key="8">
    <source>
        <dbReference type="ARBA" id="ARBA00023306"/>
    </source>
</evidence>
<feature type="binding site" evidence="12">
    <location>
        <position position="328"/>
    </location>
    <ligand>
        <name>UDP-N-acetyl-alpha-D-glucosamine</name>
        <dbReference type="ChEBI" id="CHEBI:57705"/>
    </ligand>
</feature>
<feature type="domain" description="Enolpyruvate transferase" evidence="13">
    <location>
        <begin position="6"/>
        <end position="407"/>
    </location>
</feature>
<keyword evidence="15" id="KW-1185">Reference proteome</keyword>
<feature type="binding site" evidence="12">
    <location>
        <position position="93"/>
    </location>
    <ligand>
        <name>UDP-N-acetyl-alpha-D-glucosamine</name>
        <dbReference type="ChEBI" id="CHEBI:57705"/>
    </ligand>
</feature>
<dbReference type="EMBL" id="JBHUMR010000007">
    <property type="protein sequence ID" value="MFD2616225.1"/>
    <property type="molecule type" value="Genomic_DNA"/>
</dbReference>
<dbReference type="InterPro" id="IPR013792">
    <property type="entry name" value="RNA3'P_cycl/enolpyr_Trfase_a/b"/>
</dbReference>
<keyword evidence="9 12" id="KW-0961">Cell wall biogenesis/degradation</keyword>
<dbReference type="InterPro" id="IPR001986">
    <property type="entry name" value="Enolpyruvate_Tfrase_dom"/>
</dbReference>
<evidence type="ECO:0000256" key="12">
    <source>
        <dbReference type="HAMAP-Rule" id="MF_00111"/>
    </source>
</evidence>
<dbReference type="Gene3D" id="3.65.10.10">
    <property type="entry name" value="Enolpyruvate transferase domain"/>
    <property type="match status" value="2"/>
</dbReference>
<dbReference type="EC" id="2.5.1.7" evidence="12"/>
<keyword evidence="12" id="KW-0670">Pyruvate</keyword>
<sequence>MEKIIVRGGKRLFGTVKVEGAKNAVLPVIAASMLANKGTSKIYNVPALADVYTINNVLRYLNADVNYENNTITVKAVKELLTEAPFEYVRKMRASFLVMGPLLARVGVARIPLPGGCAIGSRPIDQHLKGFEAMGAKINIGNGFIEASVNGKLQGANIYLDMPSVGATENIMMAAVLANGTTTLENCAREPEIEDLAEFLNAMGARVKGAGTGTITIQGVKELKGAHHRIVPDRIEAGTYMVAAAVTGGNVLVEDARAEHLRPLISKMEEMGVRILQEFNGLRVIGPDILKPVDVKTMPHPGFPTDLQAQMMALLLKAHGTSVITETVFENRFMHVEEFRRMNADIKIEGRSAIISGPCNLQGAEVSATDLRAGAALVIAGLISQGVTRVSELKHIDRGYVDLAGKLRALGANVERVTVEEGAIEQEVSIPKLNMKPKFA</sequence>
<dbReference type="Proteomes" id="UP001597458">
    <property type="component" value="Unassembled WGS sequence"/>
</dbReference>
<comment type="similarity">
    <text evidence="10 12">Belongs to the EPSP synthase family. MurA subfamily.</text>
</comment>
<dbReference type="InterPro" id="IPR005750">
    <property type="entry name" value="UDP_GlcNAc_COvinyl_MurA"/>
</dbReference>
<evidence type="ECO:0000256" key="2">
    <source>
        <dbReference type="ARBA" id="ARBA00004752"/>
    </source>
</evidence>
<dbReference type="PANTHER" id="PTHR43783:SF1">
    <property type="entry name" value="UDP-N-ACETYLGLUCOSAMINE 1-CARBOXYVINYLTRANSFERASE"/>
    <property type="match status" value="1"/>
</dbReference>
<feature type="modified residue" description="2-(S-cysteinyl)pyruvic acid O-phosphothioketal" evidence="12">
    <location>
        <position position="117"/>
    </location>
</feature>
<dbReference type="CDD" id="cd01555">
    <property type="entry name" value="UdpNAET"/>
    <property type="match status" value="1"/>
</dbReference>